<dbReference type="GO" id="GO:0004368">
    <property type="term" value="F:glycerol-3-phosphate dehydrogenase (quinone) activity"/>
    <property type="evidence" value="ECO:0007669"/>
    <property type="project" value="InterPro"/>
</dbReference>
<dbReference type="Gene3D" id="1.10.8.870">
    <property type="entry name" value="Alpha-glycerophosphate oxidase, cap domain"/>
    <property type="match status" value="1"/>
</dbReference>
<evidence type="ECO:0000313" key="6">
    <source>
        <dbReference type="EMBL" id="GAH77006.1"/>
    </source>
</evidence>
<feature type="non-terminal residue" evidence="6">
    <location>
        <position position="174"/>
    </location>
</feature>
<feature type="domain" description="Alpha-glycerophosphate oxidase C-terminal" evidence="5">
    <location>
        <begin position="53"/>
        <end position="173"/>
    </location>
</feature>
<dbReference type="GO" id="GO:0006071">
    <property type="term" value="P:glycerol metabolic process"/>
    <property type="evidence" value="ECO:0007669"/>
    <property type="project" value="UniProtKB-KW"/>
</dbReference>
<proteinExistence type="predicted"/>
<accession>X1I3Q2</accession>
<dbReference type="EMBL" id="BARU01044295">
    <property type="protein sequence ID" value="GAH77006.1"/>
    <property type="molecule type" value="Genomic_DNA"/>
</dbReference>
<dbReference type="Gene3D" id="3.50.50.60">
    <property type="entry name" value="FAD/NAD(P)-binding domain"/>
    <property type="match status" value="1"/>
</dbReference>
<keyword evidence="2" id="KW-0319">Glycerol metabolism</keyword>
<evidence type="ECO:0000256" key="2">
    <source>
        <dbReference type="ARBA" id="ARBA00022798"/>
    </source>
</evidence>
<feature type="non-terminal residue" evidence="6">
    <location>
        <position position="1"/>
    </location>
</feature>
<dbReference type="InterPro" id="IPR036188">
    <property type="entry name" value="FAD/NAD-bd_sf"/>
</dbReference>
<name>X1I3Q2_9ZZZZ</name>
<reference evidence="6" key="1">
    <citation type="journal article" date="2014" name="Front. Microbiol.">
        <title>High frequency of phylogenetically diverse reductive dehalogenase-homologous genes in deep subseafloor sedimentary metagenomes.</title>
        <authorList>
            <person name="Kawai M."/>
            <person name="Futagami T."/>
            <person name="Toyoda A."/>
            <person name="Takaki Y."/>
            <person name="Nishi S."/>
            <person name="Hori S."/>
            <person name="Arai W."/>
            <person name="Tsubouchi T."/>
            <person name="Morono Y."/>
            <person name="Uchiyama I."/>
            <person name="Ito T."/>
            <person name="Fujiyama A."/>
            <person name="Inagaki F."/>
            <person name="Takami H."/>
        </authorList>
    </citation>
    <scope>NUCLEOTIDE SEQUENCE</scope>
    <source>
        <strain evidence="6">Expedition CK06-06</strain>
    </source>
</reference>
<evidence type="ECO:0000259" key="5">
    <source>
        <dbReference type="Pfam" id="PF16901"/>
    </source>
</evidence>
<dbReference type="Pfam" id="PF16901">
    <property type="entry name" value="DAO_C"/>
    <property type="match status" value="1"/>
</dbReference>
<dbReference type="InterPro" id="IPR000447">
    <property type="entry name" value="G3P_DH_FAD-dep"/>
</dbReference>
<dbReference type="InterPro" id="IPR038299">
    <property type="entry name" value="DAO_C_sf"/>
</dbReference>
<evidence type="ECO:0000256" key="3">
    <source>
        <dbReference type="ARBA" id="ARBA00022827"/>
    </source>
</evidence>
<dbReference type="PANTHER" id="PTHR11985:SF35">
    <property type="entry name" value="ANAEROBIC GLYCEROL-3-PHOSPHATE DEHYDROGENASE SUBUNIT A"/>
    <property type="match status" value="1"/>
</dbReference>
<sequence length="174" mass="19590">RGKKRKEEMFVSESGLISIAGGKLTGYRKMAETVVDIVEAQSKSQEGIAYGACRTKHLPISGGNVGGSANFPAFMQEKVRDGMQLGLSEDTAKTLVQRYGSNITQLYDIIIRDQNEATSYGLPSDLFAMILYSIEQEMVTKPVDFFIRRTGALFFNINWVRQWKEPVMQYMAER</sequence>
<evidence type="ECO:0000256" key="1">
    <source>
        <dbReference type="ARBA" id="ARBA00022630"/>
    </source>
</evidence>
<keyword evidence="1" id="KW-0285">Flavoprotein</keyword>
<dbReference type="InterPro" id="IPR031656">
    <property type="entry name" value="DAO_C"/>
</dbReference>
<evidence type="ECO:0000256" key="4">
    <source>
        <dbReference type="ARBA" id="ARBA00023002"/>
    </source>
</evidence>
<comment type="caution">
    <text evidence="6">The sequence shown here is derived from an EMBL/GenBank/DDBJ whole genome shotgun (WGS) entry which is preliminary data.</text>
</comment>
<dbReference type="PROSITE" id="PS00978">
    <property type="entry name" value="FAD_G3PDH_2"/>
    <property type="match status" value="1"/>
</dbReference>
<gene>
    <name evidence="6" type="ORF">S03H2_67606</name>
</gene>
<protein>
    <recommendedName>
        <fullName evidence="5">Alpha-glycerophosphate oxidase C-terminal domain-containing protein</fullName>
    </recommendedName>
</protein>
<keyword evidence="4" id="KW-0560">Oxidoreductase</keyword>
<dbReference type="PANTHER" id="PTHR11985">
    <property type="entry name" value="GLYCEROL-3-PHOSPHATE DEHYDROGENASE"/>
    <property type="match status" value="1"/>
</dbReference>
<dbReference type="AlphaFoldDB" id="X1I3Q2"/>
<organism evidence="6">
    <name type="scientific">marine sediment metagenome</name>
    <dbReference type="NCBI Taxonomy" id="412755"/>
    <lineage>
        <taxon>unclassified sequences</taxon>
        <taxon>metagenomes</taxon>
        <taxon>ecological metagenomes</taxon>
    </lineage>
</organism>
<keyword evidence="3" id="KW-0274">FAD</keyword>
<dbReference type="GO" id="GO:0046168">
    <property type="term" value="P:glycerol-3-phosphate catabolic process"/>
    <property type="evidence" value="ECO:0007669"/>
    <property type="project" value="TreeGrafter"/>
</dbReference>